<evidence type="ECO:0000313" key="1">
    <source>
        <dbReference type="EMBL" id="GBM82436.1"/>
    </source>
</evidence>
<reference evidence="1 2" key="1">
    <citation type="journal article" date="2019" name="Sci. Rep.">
        <title>Orb-weaving spider Araneus ventricosus genome elucidates the spidroin gene catalogue.</title>
        <authorList>
            <person name="Kono N."/>
            <person name="Nakamura H."/>
            <person name="Ohtoshi R."/>
            <person name="Moran D.A.P."/>
            <person name="Shinohara A."/>
            <person name="Yoshida Y."/>
            <person name="Fujiwara M."/>
            <person name="Mori M."/>
            <person name="Tomita M."/>
            <person name="Arakawa K."/>
        </authorList>
    </citation>
    <scope>NUCLEOTIDE SEQUENCE [LARGE SCALE GENOMIC DNA]</scope>
</reference>
<sequence length="88" mass="10059">MWPRKPNMQRHPAATIRQTPRVNTTDTFSAFSRIRRSRSCVRSLTKLLPSVNTYRTSPSEINVTLAAFPVLQQRRSASTTKPDDSAIW</sequence>
<organism evidence="1 2">
    <name type="scientific">Araneus ventricosus</name>
    <name type="common">Orbweaver spider</name>
    <name type="synonym">Epeira ventricosa</name>
    <dbReference type="NCBI Taxonomy" id="182803"/>
    <lineage>
        <taxon>Eukaryota</taxon>
        <taxon>Metazoa</taxon>
        <taxon>Ecdysozoa</taxon>
        <taxon>Arthropoda</taxon>
        <taxon>Chelicerata</taxon>
        <taxon>Arachnida</taxon>
        <taxon>Araneae</taxon>
        <taxon>Araneomorphae</taxon>
        <taxon>Entelegynae</taxon>
        <taxon>Araneoidea</taxon>
        <taxon>Araneidae</taxon>
        <taxon>Araneus</taxon>
    </lineage>
</organism>
<evidence type="ECO:0000313" key="2">
    <source>
        <dbReference type="Proteomes" id="UP000499080"/>
    </source>
</evidence>
<dbReference type="AlphaFoldDB" id="A0A4Y2IZU5"/>
<name>A0A4Y2IZU5_ARAVE</name>
<accession>A0A4Y2IZU5</accession>
<keyword evidence="2" id="KW-1185">Reference proteome</keyword>
<dbReference type="EMBL" id="BGPR01003010">
    <property type="protein sequence ID" value="GBM82436.1"/>
    <property type="molecule type" value="Genomic_DNA"/>
</dbReference>
<comment type="caution">
    <text evidence="1">The sequence shown here is derived from an EMBL/GenBank/DDBJ whole genome shotgun (WGS) entry which is preliminary data.</text>
</comment>
<proteinExistence type="predicted"/>
<dbReference type="Proteomes" id="UP000499080">
    <property type="component" value="Unassembled WGS sequence"/>
</dbReference>
<gene>
    <name evidence="1" type="ORF">AVEN_229478_1</name>
</gene>
<protein>
    <submittedName>
        <fullName evidence="1">Uncharacterized protein</fullName>
    </submittedName>
</protein>